<comment type="caution">
    <text evidence="2">The sequence shown here is derived from an EMBL/GenBank/DDBJ whole genome shotgun (WGS) entry which is preliminary data.</text>
</comment>
<evidence type="ECO:0000313" key="3">
    <source>
        <dbReference type="Proteomes" id="UP000243739"/>
    </source>
</evidence>
<reference evidence="2 3" key="1">
    <citation type="submission" date="2016-09" db="EMBL/GenBank/DDBJ databases">
        <title>Draft genome sequence for the type strain of Vulcanibacillus modesticaldus BR, a strictly anaerobic, moderately thermophilic, and nitrate-reducing bacterium from deep sea-hydrothermal vents of the Mid-Atlantic Ridge.</title>
        <authorList>
            <person name="Abin C.A."/>
            <person name="Hollibaugh J.T."/>
        </authorList>
    </citation>
    <scope>NUCLEOTIDE SEQUENCE [LARGE SCALE GENOMIC DNA]</scope>
    <source>
        <strain evidence="2 3">BR</strain>
    </source>
</reference>
<dbReference type="EMBL" id="MIJF01000013">
    <property type="protein sequence ID" value="OEF99793.1"/>
    <property type="molecule type" value="Genomic_DNA"/>
</dbReference>
<keyword evidence="3" id="KW-1185">Reference proteome</keyword>
<accession>A0A1D2YVU4</accession>
<organism evidence="2 3">
    <name type="scientific">Vulcanibacillus modesticaldus</name>
    <dbReference type="NCBI Taxonomy" id="337097"/>
    <lineage>
        <taxon>Bacteria</taxon>
        <taxon>Bacillati</taxon>
        <taxon>Bacillota</taxon>
        <taxon>Bacilli</taxon>
        <taxon>Bacillales</taxon>
        <taxon>Bacillaceae</taxon>
        <taxon>Vulcanibacillus</taxon>
    </lineage>
</organism>
<dbReference type="AlphaFoldDB" id="A0A1D2YVU4"/>
<proteinExistence type="predicted"/>
<evidence type="ECO:0000256" key="1">
    <source>
        <dbReference type="SAM" id="MobiDB-lite"/>
    </source>
</evidence>
<feature type="region of interest" description="Disordered" evidence="1">
    <location>
        <begin position="51"/>
        <end position="135"/>
    </location>
</feature>
<name>A0A1D2YVU4_9BACI</name>
<gene>
    <name evidence="2" type="ORF">BHF71_01050</name>
</gene>
<evidence type="ECO:0000313" key="2">
    <source>
        <dbReference type="EMBL" id="OEF99793.1"/>
    </source>
</evidence>
<dbReference type="OrthoDB" id="2577247at2"/>
<feature type="compositionally biased region" description="Basic and acidic residues" evidence="1">
    <location>
        <begin position="61"/>
        <end position="135"/>
    </location>
</feature>
<sequence length="221" mass="25618">MKRWLVGLLTMLIIITGFSWYLFNYYTDRMIEELANNMDFSLEQVEEVKEKIPENPSVDETPNRESLEENIKIKEDKNKQVEQQSESKQKEEINNKQDSNESASKDENMAVETEKITEEKNEAEKLEDATSNDKDIDNQVMGVEISQEEIKAKSELVTTQDKILAAQILLSSLTKEDIEKIKTMAKDGFSAEEKQQIKSILQSRLTEEEYAIIYGMVQKYK</sequence>
<dbReference type="Proteomes" id="UP000243739">
    <property type="component" value="Unassembled WGS sequence"/>
</dbReference>
<protein>
    <submittedName>
        <fullName evidence="2">Uncharacterized protein</fullName>
    </submittedName>
</protein>
<dbReference type="STRING" id="337097.BHF71_01050"/>
<dbReference type="RefSeq" id="WP_141705325.1">
    <property type="nucleotide sequence ID" value="NZ_MIJF01000013.1"/>
</dbReference>